<dbReference type="RefSeq" id="WP_379667050.1">
    <property type="nucleotide sequence ID" value="NZ_JBHULH010000008.1"/>
</dbReference>
<evidence type="ECO:0000313" key="2">
    <source>
        <dbReference type="Proteomes" id="UP001597508"/>
    </source>
</evidence>
<protein>
    <submittedName>
        <fullName evidence="1">DUF4294 domain-containing protein</fullName>
    </submittedName>
</protein>
<dbReference type="Pfam" id="PF14127">
    <property type="entry name" value="DUF4294"/>
    <property type="match status" value="1"/>
</dbReference>
<dbReference type="EMBL" id="JBHULH010000008">
    <property type="protein sequence ID" value="MFD2568342.1"/>
    <property type="molecule type" value="Genomic_DNA"/>
</dbReference>
<name>A0ABW5LYD4_9FLAO</name>
<dbReference type="Proteomes" id="UP001597508">
    <property type="component" value="Unassembled WGS sequence"/>
</dbReference>
<keyword evidence="2" id="KW-1185">Reference proteome</keyword>
<accession>A0ABW5LYD4</accession>
<proteinExistence type="predicted"/>
<gene>
    <name evidence="1" type="ORF">ACFSRZ_13265</name>
</gene>
<evidence type="ECO:0000313" key="1">
    <source>
        <dbReference type="EMBL" id="MFD2568342.1"/>
    </source>
</evidence>
<comment type="caution">
    <text evidence="1">The sequence shown here is derived from an EMBL/GenBank/DDBJ whole genome shotgun (WGS) entry which is preliminary data.</text>
</comment>
<dbReference type="InterPro" id="IPR025636">
    <property type="entry name" value="DUF4294"/>
</dbReference>
<sequence length="237" mass="28197">MVFFCVSIHIGAQKKDAPPLNLEDYILIKNGDTLMINLEEVSILPRLKFKSSMDARYYYWFRSKVYKAYPYARLASVRLDSLNARLGRLKKKSKRRKYTRRAQKYLEGEFTDQLKKMTKTEGRILIKLIHRQTGRTAFENIKELRSGWKAFWYNTTANLFKLSLKSEYHPESVNEDYLIEDVLQRAFIDENLDPQGSKLDFDFPKIAAERKGNIDVEEYKKMFAKKKKKKKRKKKRN</sequence>
<reference evidence="2" key="1">
    <citation type="journal article" date="2019" name="Int. J. Syst. Evol. Microbiol.">
        <title>The Global Catalogue of Microorganisms (GCM) 10K type strain sequencing project: providing services to taxonomists for standard genome sequencing and annotation.</title>
        <authorList>
            <consortium name="The Broad Institute Genomics Platform"/>
            <consortium name="The Broad Institute Genome Sequencing Center for Infectious Disease"/>
            <person name="Wu L."/>
            <person name="Ma J."/>
        </authorList>
    </citation>
    <scope>NUCLEOTIDE SEQUENCE [LARGE SCALE GENOMIC DNA]</scope>
    <source>
        <strain evidence="2">KCTC 52127</strain>
    </source>
</reference>
<organism evidence="1 2">
    <name type="scientific">Pseudotenacibaculum haliotis</name>
    <dbReference type="NCBI Taxonomy" id="1862138"/>
    <lineage>
        <taxon>Bacteria</taxon>
        <taxon>Pseudomonadati</taxon>
        <taxon>Bacteroidota</taxon>
        <taxon>Flavobacteriia</taxon>
        <taxon>Flavobacteriales</taxon>
        <taxon>Flavobacteriaceae</taxon>
        <taxon>Pseudotenacibaculum</taxon>
    </lineage>
</organism>